<dbReference type="Pfam" id="PF18962">
    <property type="entry name" value="Por_Secre_tail"/>
    <property type="match status" value="1"/>
</dbReference>
<reference evidence="4 5" key="1">
    <citation type="submission" date="2020-09" db="EMBL/GenBank/DDBJ databases">
        <title>Genome seq and assembly of Chryseobacterium sp.</title>
        <authorList>
            <person name="Chhetri G."/>
        </authorList>
    </citation>
    <scope>NUCLEOTIDE SEQUENCE [LARGE SCALE GENOMIC DNA]</scope>
    <source>
        <strain evidence="4 5">GCR10</strain>
    </source>
</reference>
<evidence type="ECO:0000256" key="2">
    <source>
        <dbReference type="SAM" id="SignalP"/>
    </source>
</evidence>
<dbReference type="EMBL" id="JACYFS010000001">
    <property type="protein sequence ID" value="MBD8080877.1"/>
    <property type="molecule type" value="Genomic_DNA"/>
</dbReference>
<evidence type="ECO:0000313" key="5">
    <source>
        <dbReference type="Proteomes" id="UP000637299"/>
    </source>
</evidence>
<keyword evidence="1 2" id="KW-0732">Signal</keyword>
<accession>A0ABR8Z6P4</accession>
<feature type="chain" id="PRO_5046501264" evidence="2">
    <location>
        <begin position="19"/>
        <end position="336"/>
    </location>
</feature>
<evidence type="ECO:0000259" key="3">
    <source>
        <dbReference type="Pfam" id="PF18962"/>
    </source>
</evidence>
<dbReference type="RefSeq" id="WP_191734714.1">
    <property type="nucleotide sequence ID" value="NZ_JACYFS010000001.1"/>
</dbReference>
<comment type="caution">
    <text evidence="4">The sequence shown here is derived from an EMBL/GenBank/DDBJ whole genome shotgun (WGS) entry which is preliminary data.</text>
</comment>
<organism evidence="4 5">
    <name type="scientific">Chryseobacterium caseinilyticum</name>
    <dbReference type="NCBI Taxonomy" id="2771428"/>
    <lineage>
        <taxon>Bacteria</taxon>
        <taxon>Pseudomonadati</taxon>
        <taxon>Bacteroidota</taxon>
        <taxon>Flavobacteriia</taxon>
        <taxon>Flavobacteriales</taxon>
        <taxon>Weeksellaceae</taxon>
        <taxon>Chryseobacterium group</taxon>
        <taxon>Chryseobacterium</taxon>
    </lineage>
</organism>
<protein>
    <submittedName>
        <fullName evidence="4">T9SS type A sorting domain-containing protein</fullName>
    </submittedName>
</protein>
<dbReference type="InterPro" id="IPR026444">
    <property type="entry name" value="Secre_tail"/>
</dbReference>
<dbReference type="Proteomes" id="UP000637299">
    <property type="component" value="Unassembled WGS sequence"/>
</dbReference>
<proteinExistence type="predicted"/>
<evidence type="ECO:0000256" key="1">
    <source>
        <dbReference type="ARBA" id="ARBA00022729"/>
    </source>
</evidence>
<gene>
    <name evidence="4" type="ORF">IC610_00415</name>
</gene>
<name>A0ABR8Z6P4_9FLAO</name>
<dbReference type="NCBIfam" id="TIGR04183">
    <property type="entry name" value="Por_Secre_tail"/>
    <property type="match status" value="1"/>
</dbReference>
<evidence type="ECO:0000313" key="4">
    <source>
        <dbReference type="EMBL" id="MBD8080877.1"/>
    </source>
</evidence>
<sequence>MKNIFIAAAFLSAHFLTAQSYAPQAGTAGTTAIPANSTLFKSWATGTTIVRGLQQINGSQTAYASAGDPANSVGPSNGSIVSLGDGGTAVLTFAKPITNDTGFDFAVYENGFISGQSGKAFLELAFVEVSSDGVNFFRFPSHNEYPSNYIQNSTDVGGSGFATMDARYLNNFAGKYTSGFGTPFDLSDIPDNPLLNKAQITHVKIVDVIGTNIDGYKTFDSFGNVAVDPFPTPGAGSGFDLDAVGVINEYSAVLATAENKKPENKINLYPNPATDFIKINSDKEVLVKIYSITGALVKQAKTVDKTVNISELKTGNYIVQFETENGKQNLKLIVSK</sequence>
<feature type="domain" description="Secretion system C-terminal sorting" evidence="3">
    <location>
        <begin position="268"/>
        <end position="334"/>
    </location>
</feature>
<keyword evidence="5" id="KW-1185">Reference proteome</keyword>
<feature type="signal peptide" evidence="2">
    <location>
        <begin position="1"/>
        <end position="18"/>
    </location>
</feature>